<gene>
    <name evidence="2" type="ORF">H0A36_07485</name>
</gene>
<dbReference type="InterPro" id="IPR025391">
    <property type="entry name" value="DUF4123"/>
</dbReference>
<protein>
    <submittedName>
        <fullName evidence="2">DUF4123 domain-containing protein</fullName>
    </submittedName>
</protein>
<proteinExistence type="predicted"/>
<dbReference type="RefSeq" id="WP_180567881.1">
    <property type="nucleotide sequence ID" value="NZ_JACCKB010000008.1"/>
</dbReference>
<dbReference type="Pfam" id="PF13503">
    <property type="entry name" value="DUF4123"/>
    <property type="match status" value="1"/>
</dbReference>
<name>A0A853HX84_9GAMM</name>
<comment type="caution">
    <text evidence="2">The sequence shown here is derived from an EMBL/GenBank/DDBJ whole genome shotgun (WGS) entry which is preliminary data.</text>
</comment>
<evidence type="ECO:0000259" key="1">
    <source>
        <dbReference type="Pfam" id="PF13503"/>
    </source>
</evidence>
<accession>A0A853HX84</accession>
<dbReference type="AlphaFoldDB" id="A0A853HX84"/>
<sequence>MKLKLTTIVIYNIHMNIYEYIDQQIEAGKNCFVMADGASIDNLLGKIYDIEGDPDYFPIYKNTLLEGVLKLTPCLVAVNSQSKFLSYLLQEQSTNSWYLVITQQNLETLGTYCQTLLYTQVPDGRELLLLYYRSLVMLRLMQGSDVTERRRLLGPIEQLLIIENPSEDFKALSDRCLWVNESLWQGPMPDQLAWYHLSDQQWQYLQSIHHAKLVKAISARLIEDNESFALTSAPQLTAFIEHWLNKANIYQIDETENVIKLIQVMTEFGDQLPEEDFAQMESYILLNSEWSEIEKITNLESYAALVYEHPNNPINPIRCLAYDVVYQHMPDQRHPIDPFKEEHQTAKLIFMQAYRQIKVQQLAAFQAMWATYQYYGNQLIDQQRLYMTINYFSPDHAVYRQTLRHFYNELTSPTEQASTPERD</sequence>
<evidence type="ECO:0000313" key="3">
    <source>
        <dbReference type="Proteomes" id="UP000569732"/>
    </source>
</evidence>
<evidence type="ECO:0000313" key="2">
    <source>
        <dbReference type="EMBL" id="NYZ65853.1"/>
    </source>
</evidence>
<dbReference type="EMBL" id="JACCKB010000008">
    <property type="protein sequence ID" value="NYZ65853.1"/>
    <property type="molecule type" value="Genomic_DNA"/>
</dbReference>
<reference evidence="2 3" key="1">
    <citation type="submission" date="2020-07" db="EMBL/GenBank/DDBJ databases">
        <title>Endozoicomonas sp. nov., isolated from sediment.</title>
        <authorList>
            <person name="Gu T."/>
        </authorList>
    </citation>
    <scope>NUCLEOTIDE SEQUENCE [LARGE SCALE GENOMIC DNA]</scope>
    <source>
        <strain evidence="2 3">SM1973</strain>
    </source>
</reference>
<dbReference type="Proteomes" id="UP000569732">
    <property type="component" value="Unassembled WGS sequence"/>
</dbReference>
<organism evidence="2 3">
    <name type="scientific">Spartinivicinus marinus</name>
    <dbReference type="NCBI Taxonomy" id="2994442"/>
    <lineage>
        <taxon>Bacteria</taxon>
        <taxon>Pseudomonadati</taxon>
        <taxon>Pseudomonadota</taxon>
        <taxon>Gammaproteobacteria</taxon>
        <taxon>Oceanospirillales</taxon>
        <taxon>Zooshikellaceae</taxon>
        <taxon>Spartinivicinus</taxon>
    </lineage>
</organism>
<keyword evidence="3" id="KW-1185">Reference proteome</keyword>
<feature type="domain" description="DUF4123" evidence="1">
    <location>
        <begin position="31"/>
        <end position="150"/>
    </location>
</feature>